<dbReference type="Proteomes" id="UP000078460">
    <property type="component" value="Unassembled WGS sequence"/>
</dbReference>
<dbReference type="Gene3D" id="3.40.50.720">
    <property type="entry name" value="NAD(P)-binding Rossmann-like Domain"/>
    <property type="match status" value="1"/>
</dbReference>
<dbReference type="SUPFAM" id="SSF51735">
    <property type="entry name" value="NAD(P)-binding Rossmann-fold domains"/>
    <property type="match status" value="1"/>
</dbReference>
<evidence type="ECO:0000313" key="8">
    <source>
        <dbReference type="Proteomes" id="UP000078460"/>
    </source>
</evidence>
<evidence type="ECO:0000256" key="4">
    <source>
        <dbReference type="SAM" id="MobiDB-lite"/>
    </source>
</evidence>
<feature type="transmembrane region" description="Helical" evidence="5">
    <location>
        <begin position="315"/>
        <end position="336"/>
    </location>
</feature>
<dbReference type="STRING" id="621456.BJP26_07885"/>
<feature type="region of interest" description="Disordered" evidence="4">
    <location>
        <begin position="281"/>
        <end position="304"/>
    </location>
</feature>
<feature type="compositionally biased region" description="Basic and acidic residues" evidence="4">
    <location>
        <begin position="295"/>
        <end position="304"/>
    </location>
</feature>
<dbReference type="OrthoDB" id="9781689at2"/>
<dbReference type="Pfam" id="PF00106">
    <property type="entry name" value="adh_short"/>
    <property type="match status" value="1"/>
</dbReference>
<keyword evidence="2" id="KW-0560">Oxidoreductase</keyword>
<accession>A0A154NBW9</accession>
<keyword evidence="5" id="KW-0472">Membrane</keyword>
<dbReference type="PROSITE" id="PS00061">
    <property type="entry name" value="ADH_SHORT"/>
    <property type="match status" value="1"/>
</dbReference>
<keyword evidence="8" id="KW-1185">Reference proteome</keyword>
<dbReference type="InterPro" id="IPR002347">
    <property type="entry name" value="SDR_fam"/>
</dbReference>
<organism evidence="7 8">
    <name type="scientific">Sphingomonas melonis TY</name>
    <dbReference type="NCBI Taxonomy" id="621456"/>
    <lineage>
        <taxon>Bacteria</taxon>
        <taxon>Pseudomonadati</taxon>
        <taxon>Pseudomonadota</taxon>
        <taxon>Alphaproteobacteria</taxon>
        <taxon>Sphingomonadales</taxon>
        <taxon>Sphingomonadaceae</taxon>
        <taxon>Sphingomonas</taxon>
    </lineage>
</organism>
<dbReference type="InterPro" id="IPR057326">
    <property type="entry name" value="KR_dom"/>
</dbReference>
<evidence type="ECO:0000256" key="2">
    <source>
        <dbReference type="ARBA" id="ARBA00023002"/>
    </source>
</evidence>
<dbReference type="InterPro" id="IPR036291">
    <property type="entry name" value="NAD(P)-bd_dom_sf"/>
</dbReference>
<dbReference type="PRINTS" id="PR00081">
    <property type="entry name" value="GDHRDH"/>
</dbReference>
<proteinExistence type="inferred from homology"/>
<dbReference type="EMBL" id="LQCK02000001">
    <property type="protein sequence ID" value="KZB97122.1"/>
    <property type="molecule type" value="Genomic_DNA"/>
</dbReference>
<keyword evidence="5" id="KW-1133">Transmembrane helix</keyword>
<protein>
    <submittedName>
        <fullName evidence="7">Short-chain dehydrogenase</fullName>
    </submittedName>
</protein>
<dbReference type="KEGG" id="smy:BJP26_07885"/>
<evidence type="ECO:0000256" key="3">
    <source>
        <dbReference type="RuleBase" id="RU000363"/>
    </source>
</evidence>
<dbReference type="PRINTS" id="PR00080">
    <property type="entry name" value="SDRFAMILY"/>
</dbReference>
<evidence type="ECO:0000256" key="5">
    <source>
        <dbReference type="SAM" id="Phobius"/>
    </source>
</evidence>
<dbReference type="GO" id="GO:0016020">
    <property type="term" value="C:membrane"/>
    <property type="evidence" value="ECO:0007669"/>
    <property type="project" value="TreeGrafter"/>
</dbReference>
<reference evidence="7" key="1">
    <citation type="submission" date="2016-03" db="EMBL/GenBank/DDBJ databases">
        <title>Sphingomonas melonis TY, whole genome shotgun sequencing.</title>
        <authorList>
            <person name="Wang H."/>
            <person name="Zhu P."/>
        </authorList>
    </citation>
    <scope>NUCLEOTIDE SEQUENCE [LARGE SCALE GENOMIC DNA]</scope>
    <source>
        <strain evidence="7">TY</strain>
    </source>
</reference>
<keyword evidence="5" id="KW-0812">Transmembrane</keyword>
<gene>
    <name evidence="7" type="ORF">AVM11_02980</name>
</gene>
<evidence type="ECO:0000259" key="6">
    <source>
        <dbReference type="SMART" id="SM00822"/>
    </source>
</evidence>
<evidence type="ECO:0000313" key="7">
    <source>
        <dbReference type="EMBL" id="KZB97122.1"/>
    </source>
</evidence>
<dbReference type="AlphaFoldDB" id="A0A154NBW9"/>
<comment type="similarity">
    <text evidence="1 3">Belongs to the short-chain dehydrogenases/reductases (SDR) family.</text>
</comment>
<feature type="domain" description="Ketoreductase" evidence="6">
    <location>
        <begin position="19"/>
        <end position="204"/>
    </location>
</feature>
<dbReference type="InterPro" id="IPR020904">
    <property type="entry name" value="Sc_DH/Rdtase_CS"/>
</dbReference>
<dbReference type="PANTHER" id="PTHR44196">
    <property type="entry name" value="DEHYDROGENASE/REDUCTASE SDR FAMILY MEMBER 7B"/>
    <property type="match status" value="1"/>
</dbReference>
<comment type="caution">
    <text evidence="7">The sequence shown here is derived from an EMBL/GenBank/DDBJ whole genome shotgun (WGS) entry which is preliminary data.</text>
</comment>
<dbReference type="NCBIfam" id="NF005495">
    <property type="entry name" value="PRK07109.1"/>
    <property type="match status" value="1"/>
</dbReference>
<sequence>MPRQEKITVAAMPKPLADQVIVLTGASSGIGLATARMAAEQGARVMLVARDDGTLREIIRTITAAGGTADCYAADVTDADAVRAAAAHAQQRFGRIDTWVNAAGSAIYGKLAGLPLDEHRALFDTNYFGVVNGCQAAIPYLRDSGGTLITIGSIASDLPSPIMGAYAASKHAIKAYVEALRIELAADDVPITVTLVKPSGIDTPIAQHAVNHEAGEAQIPPPVYAPEVVARTILFCATHARRDITVGGAGRAQALFAAHFPRLFERLAPIAAKSFVDPAKSQPAPANLFASTDTGRVRSGEHPAVRQTSTYTRAALHPAMTATAAMAAAGIGALFYRRHRRPTPDARNE</sequence>
<dbReference type="SMART" id="SM00822">
    <property type="entry name" value="PKS_KR"/>
    <property type="match status" value="1"/>
</dbReference>
<dbReference type="PANTHER" id="PTHR44196:SF1">
    <property type="entry name" value="DEHYDROGENASE_REDUCTASE SDR FAMILY MEMBER 7B"/>
    <property type="match status" value="1"/>
</dbReference>
<dbReference type="GO" id="GO:0016491">
    <property type="term" value="F:oxidoreductase activity"/>
    <property type="evidence" value="ECO:0007669"/>
    <property type="project" value="UniProtKB-KW"/>
</dbReference>
<evidence type="ECO:0000256" key="1">
    <source>
        <dbReference type="ARBA" id="ARBA00006484"/>
    </source>
</evidence>
<name>A0A154NBW9_9SPHN</name>